<organism evidence="2 3">
    <name type="scientific">Enterobacter quasimori</name>
    <dbReference type="NCBI Taxonomy" id="2838947"/>
    <lineage>
        <taxon>Bacteria</taxon>
        <taxon>Pseudomonadati</taxon>
        <taxon>Pseudomonadota</taxon>
        <taxon>Gammaproteobacteria</taxon>
        <taxon>Enterobacterales</taxon>
        <taxon>Enterobacteriaceae</taxon>
        <taxon>Enterobacter</taxon>
    </lineage>
</organism>
<evidence type="ECO:0000313" key="3">
    <source>
        <dbReference type="Proteomes" id="UP000278241"/>
    </source>
</evidence>
<comment type="caution">
    <text evidence="2">The sequence shown here is derived from an EMBL/GenBank/DDBJ whole genome shotgun (WGS) entry which is preliminary data.</text>
</comment>
<evidence type="ECO:0000313" key="2">
    <source>
        <dbReference type="EMBL" id="RTN19024.1"/>
    </source>
</evidence>
<dbReference type="EMBL" id="RXRX01000018">
    <property type="protein sequence ID" value="RTN19024.1"/>
    <property type="molecule type" value="Genomic_DNA"/>
</dbReference>
<accession>A0ABY0AN00</accession>
<evidence type="ECO:0000256" key="1">
    <source>
        <dbReference type="SAM" id="Phobius"/>
    </source>
</evidence>
<keyword evidence="1" id="KW-1133">Transmembrane helix</keyword>
<gene>
    <name evidence="2" type="ORF">EKN94_20845</name>
</gene>
<keyword evidence="3" id="KW-1185">Reference proteome</keyword>
<dbReference type="RefSeq" id="WP_126546308.1">
    <property type="nucleotide sequence ID" value="NZ_RXRX01000018.1"/>
</dbReference>
<evidence type="ECO:0008006" key="4">
    <source>
        <dbReference type="Google" id="ProtNLM"/>
    </source>
</evidence>
<proteinExistence type="predicted"/>
<sequence length="90" mass="10458">MKYRWSKSRKKISEAVIAFWYTLAGYGIYFQSRFTTESVTRMKDFMGETQGLLYAVYGNLLNPLLTITAGYTAVYLTFRFIRQITEKGGK</sequence>
<protein>
    <recommendedName>
        <fullName evidence="4">DUF2523 domain-containing protein</fullName>
    </recommendedName>
</protein>
<keyword evidence="1" id="KW-0812">Transmembrane</keyword>
<name>A0ABY0AN00_9ENTR</name>
<feature type="transmembrane region" description="Helical" evidence="1">
    <location>
        <begin position="52"/>
        <end position="78"/>
    </location>
</feature>
<feature type="transmembrane region" description="Helical" evidence="1">
    <location>
        <begin position="12"/>
        <end position="32"/>
    </location>
</feature>
<dbReference type="Proteomes" id="UP000278241">
    <property type="component" value="Unassembled WGS sequence"/>
</dbReference>
<reference evidence="2 3" key="1">
    <citation type="submission" date="2018-12" db="EMBL/GenBank/DDBJ databases">
        <title>The Batch Genome Submission of Enterobacter spp. strains.</title>
        <authorList>
            <person name="Wei L."/>
            <person name="Wu W."/>
            <person name="Lin J."/>
            <person name="Zhang X."/>
            <person name="Feng Y."/>
            <person name="Zong Z."/>
        </authorList>
    </citation>
    <scope>NUCLEOTIDE SEQUENCE [LARGE SCALE GENOMIC DNA]</scope>
    <source>
        <strain evidence="2 3">WCHEM090044</strain>
    </source>
</reference>
<keyword evidence="1" id="KW-0472">Membrane</keyword>